<dbReference type="FunFam" id="1.20.272.10:FF:000003">
    <property type="entry name" value="DNA polymerase III subunit gamma/tau"/>
    <property type="match status" value="1"/>
</dbReference>
<dbReference type="PANTHER" id="PTHR11669">
    <property type="entry name" value="REPLICATION FACTOR C / DNA POLYMERASE III GAMMA-TAU SUBUNIT"/>
    <property type="match status" value="1"/>
</dbReference>
<dbReference type="Pfam" id="PF12169">
    <property type="entry name" value="DNA_pol3_gamma3"/>
    <property type="match status" value="1"/>
</dbReference>
<dbReference type="AlphaFoldDB" id="A0A848HQ39"/>
<dbReference type="NCBIfam" id="NF005942">
    <property type="entry name" value="PRK07994.1"/>
    <property type="match status" value="1"/>
</dbReference>
<evidence type="ECO:0000256" key="9">
    <source>
        <dbReference type="ARBA" id="ARBA00022932"/>
    </source>
</evidence>
<dbReference type="InterPro" id="IPR038249">
    <property type="entry name" value="PolIII_tau_V_sf"/>
</dbReference>
<dbReference type="GO" id="GO:0003677">
    <property type="term" value="F:DNA binding"/>
    <property type="evidence" value="ECO:0007669"/>
    <property type="project" value="InterPro"/>
</dbReference>
<accession>A0A848HQ39</accession>
<proteinExistence type="inferred from homology"/>
<evidence type="ECO:0000256" key="3">
    <source>
        <dbReference type="ARBA" id="ARBA00022695"/>
    </source>
</evidence>
<protein>
    <recommendedName>
        <fullName evidence="11">DNA polymerase III subunit gamma/tau</fullName>
        <ecNumber evidence="11">2.7.7.7</ecNumber>
    </recommendedName>
</protein>
<evidence type="ECO:0000256" key="7">
    <source>
        <dbReference type="ARBA" id="ARBA00022833"/>
    </source>
</evidence>
<dbReference type="EC" id="2.7.7.7" evidence="11"/>
<reference evidence="14 15" key="1">
    <citation type="submission" date="2020-04" db="EMBL/GenBank/DDBJ databases">
        <title>Massilia sp. RP-1-19 isolated from soil.</title>
        <authorList>
            <person name="Dahal R.H."/>
        </authorList>
    </citation>
    <scope>NUCLEOTIDE SEQUENCE [LARGE SCALE GENOMIC DNA]</scope>
    <source>
        <strain evidence="14 15">RP-1-19</strain>
    </source>
</reference>
<dbReference type="GO" id="GO:0005524">
    <property type="term" value="F:ATP binding"/>
    <property type="evidence" value="ECO:0007669"/>
    <property type="project" value="UniProtKB-KW"/>
</dbReference>
<evidence type="ECO:0000256" key="2">
    <source>
        <dbReference type="ARBA" id="ARBA00022679"/>
    </source>
</evidence>
<dbReference type="RefSeq" id="WP_169466967.1">
    <property type="nucleotide sequence ID" value="NZ_JABBGG010000007.1"/>
</dbReference>
<keyword evidence="4 11" id="KW-0235">DNA replication</keyword>
<dbReference type="Gene3D" id="1.10.8.60">
    <property type="match status" value="1"/>
</dbReference>
<keyword evidence="8 11" id="KW-0067">ATP-binding</keyword>
<comment type="catalytic activity">
    <reaction evidence="10 11">
        <text>DNA(n) + a 2'-deoxyribonucleoside 5'-triphosphate = DNA(n+1) + diphosphate</text>
        <dbReference type="Rhea" id="RHEA:22508"/>
        <dbReference type="Rhea" id="RHEA-COMP:17339"/>
        <dbReference type="Rhea" id="RHEA-COMP:17340"/>
        <dbReference type="ChEBI" id="CHEBI:33019"/>
        <dbReference type="ChEBI" id="CHEBI:61560"/>
        <dbReference type="ChEBI" id="CHEBI:173112"/>
        <dbReference type="EC" id="2.7.7.7"/>
    </reaction>
</comment>
<keyword evidence="9 11" id="KW-0239">DNA-directed DNA polymerase</keyword>
<evidence type="ECO:0000256" key="6">
    <source>
        <dbReference type="ARBA" id="ARBA00022741"/>
    </source>
</evidence>
<dbReference type="NCBIfam" id="NF008975">
    <property type="entry name" value="PRK12323.1"/>
    <property type="match status" value="1"/>
</dbReference>
<feature type="domain" description="AAA+ ATPase" evidence="13">
    <location>
        <begin position="37"/>
        <end position="184"/>
    </location>
</feature>
<sequence length="709" mass="74559">MSYQVLARKYRPKNFETLVGQEHVVRALTHALQTGRLHHAYLFTGTRGVGKTTLSRILAKSLNCIGPDGNGGVTAQPCGVCDACVAIDSGRFVDYIEMDAASNRGVDEMAQLLEQAVYAPSNARYKVYTIDEVHMLTNHAFNSMLKTLEEPPAHVKFILATTDPQKIPVTVLSRCLQFNLKQMPPGHIIGHLENILGQEGITFEQPALRLLAQGAHGSMRDALSLTDQAIAYAAGQVTLEAVQGMLGALDQSYLIRLLDALLKQDGADLMAVADEMASRSLSYNGALQDLGTLLHRIALAQSVPSAVPSDLPELADIQRLATQFDPQEVQLYYQIAVHGRNEIGLAPDEYAGFTMTLLRMLAFRPGNGGAEGVAAGAPAAARPAAPAPRAAAPAARAESAAVASHAAVAPAPAPPPAPLQQSAPAPSAPAPAMSSARAALNAALEAARSGSRGQGGGQKRPTAMSIQADQNASQAAAPAPAPAPAVQAAPTAAPVATAPPPWEQPSAPPAAAVQLQPQAVQQADEEPEADDGPPSWVMEFSDDTAVAQEAQAVAAAPVRAPAAPRHAYLITPLPEIDWDGNWPGLAAGLPLRGVSQQLAFQTELISCTVDGNVTTFKLRVPIDTLRASGNSDKLAAALQERFTSTKVAVDIEIGHVWYTASAEALAFREECQRKAEETVVNDPFVKDLMREFGAFVVQGSIRPPPATAA</sequence>
<evidence type="ECO:0000256" key="4">
    <source>
        <dbReference type="ARBA" id="ARBA00022705"/>
    </source>
</evidence>
<dbReference type="Pfam" id="PF22608">
    <property type="entry name" value="DNAX_ATPase_lid"/>
    <property type="match status" value="1"/>
</dbReference>
<feature type="compositionally biased region" description="Pro residues" evidence="12">
    <location>
        <begin position="497"/>
        <end position="508"/>
    </location>
</feature>
<dbReference type="GO" id="GO:0003887">
    <property type="term" value="F:DNA-directed DNA polymerase activity"/>
    <property type="evidence" value="ECO:0007669"/>
    <property type="project" value="UniProtKB-KW"/>
</dbReference>
<dbReference type="InterPro" id="IPR027417">
    <property type="entry name" value="P-loop_NTPase"/>
</dbReference>
<dbReference type="InterPro" id="IPR008921">
    <property type="entry name" value="DNA_pol3_clamp-load_cplx_C"/>
</dbReference>
<evidence type="ECO:0000313" key="15">
    <source>
        <dbReference type="Proteomes" id="UP000583752"/>
    </source>
</evidence>
<evidence type="ECO:0000256" key="1">
    <source>
        <dbReference type="ARBA" id="ARBA00006360"/>
    </source>
</evidence>
<dbReference type="GO" id="GO:0006261">
    <property type="term" value="P:DNA-templated DNA replication"/>
    <property type="evidence" value="ECO:0007669"/>
    <property type="project" value="TreeGrafter"/>
</dbReference>
<keyword evidence="5" id="KW-0479">Metal-binding</keyword>
<dbReference type="Gene3D" id="3.30.300.150">
    <property type="entry name" value="DNA polymerase III, tau subunit, domain V"/>
    <property type="match status" value="1"/>
</dbReference>
<comment type="similarity">
    <text evidence="1 11">Belongs to the DnaX/STICHEL family.</text>
</comment>
<dbReference type="FunFam" id="1.10.8.60:FF:000013">
    <property type="entry name" value="DNA polymerase III subunit gamma/tau"/>
    <property type="match status" value="1"/>
</dbReference>
<feature type="compositionally biased region" description="Low complexity" evidence="12">
    <location>
        <begin position="509"/>
        <end position="522"/>
    </location>
</feature>
<evidence type="ECO:0000256" key="8">
    <source>
        <dbReference type="ARBA" id="ARBA00022840"/>
    </source>
</evidence>
<evidence type="ECO:0000256" key="5">
    <source>
        <dbReference type="ARBA" id="ARBA00022723"/>
    </source>
</evidence>
<evidence type="ECO:0000313" key="14">
    <source>
        <dbReference type="EMBL" id="NML62229.1"/>
    </source>
</evidence>
<keyword evidence="15" id="KW-1185">Reference proteome</keyword>
<dbReference type="EMBL" id="JABBGG010000007">
    <property type="protein sequence ID" value="NML62229.1"/>
    <property type="molecule type" value="Genomic_DNA"/>
</dbReference>
<keyword evidence="2 11" id="KW-0808">Transferase</keyword>
<feature type="compositionally biased region" description="Polar residues" evidence="12">
    <location>
        <begin position="464"/>
        <end position="473"/>
    </location>
</feature>
<dbReference type="SMART" id="SM00382">
    <property type="entry name" value="AAA"/>
    <property type="match status" value="1"/>
</dbReference>
<dbReference type="InterPro" id="IPR022754">
    <property type="entry name" value="DNA_pol_III_gamma-3"/>
</dbReference>
<feature type="compositionally biased region" description="Low complexity" evidence="12">
    <location>
        <begin position="474"/>
        <end position="496"/>
    </location>
</feature>
<dbReference type="CDD" id="cd18137">
    <property type="entry name" value="HLD_clamp_pol_III_gamma_tau"/>
    <property type="match status" value="1"/>
</dbReference>
<evidence type="ECO:0000259" key="13">
    <source>
        <dbReference type="SMART" id="SM00382"/>
    </source>
</evidence>
<comment type="subunit">
    <text evidence="11">DNA polymerase III contains a core (composed of alpha, epsilon and theta chains) that associates with a tau subunit. This core dimerizes to form the POLIII' complex. PolIII' associates with the gamma complex (composed of gamma, delta, delta', psi and chi chains) and with the beta chain to form the complete DNA polymerase III complex.</text>
</comment>
<evidence type="ECO:0000256" key="12">
    <source>
        <dbReference type="SAM" id="MobiDB-lite"/>
    </source>
</evidence>
<evidence type="ECO:0000256" key="10">
    <source>
        <dbReference type="ARBA" id="ARBA00049244"/>
    </source>
</evidence>
<dbReference type="NCBIfam" id="TIGR02397">
    <property type="entry name" value="dnaX_nterm"/>
    <property type="match status" value="1"/>
</dbReference>
<dbReference type="CDD" id="cd00009">
    <property type="entry name" value="AAA"/>
    <property type="match status" value="1"/>
</dbReference>
<gene>
    <name evidence="11" type="primary">dnaX</name>
    <name evidence="14" type="ORF">HHL21_14320</name>
</gene>
<keyword evidence="7" id="KW-0862">Zinc</keyword>
<dbReference type="InterPro" id="IPR003593">
    <property type="entry name" value="AAA+_ATPase"/>
</dbReference>
<comment type="caution">
    <text evidence="14">The sequence shown here is derived from an EMBL/GenBank/DDBJ whole genome shotgun (WGS) entry which is preliminary data.</text>
</comment>
<name>A0A848HQ39_9BURK</name>
<dbReference type="PANTHER" id="PTHR11669:SF0">
    <property type="entry name" value="PROTEIN STICHEL-LIKE 2"/>
    <property type="match status" value="1"/>
</dbReference>
<dbReference type="InterPro" id="IPR012763">
    <property type="entry name" value="DNA_pol_III_sug/sutau_N"/>
</dbReference>
<keyword evidence="3 11" id="KW-0548">Nucleotidyltransferase</keyword>
<dbReference type="SUPFAM" id="SSF48019">
    <property type="entry name" value="post-AAA+ oligomerization domain-like"/>
    <property type="match status" value="1"/>
</dbReference>
<dbReference type="GO" id="GO:0009360">
    <property type="term" value="C:DNA polymerase III complex"/>
    <property type="evidence" value="ECO:0007669"/>
    <property type="project" value="InterPro"/>
</dbReference>
<keyword evidence="6 11" id="KW-0547">Nucleotide-binding</keyword>
<comment type="function">
    <text evidence="11">DNA polymerase III is a complex, multichain enzyme responsible for most of the replicative synthesis in bacteria. This DNA polymerase also exhibits 3' to 5' exonuclease activity.</text>
</comment>
<feature type="region of interest" description="Disordered" evidence="12">
    <location>
        <begin position="406"/>
        <end position="536"/>
    </location>
</feature>
<feature type="compositionally biased region" description="Low complexity" evidence="12">
    <location>
        <begin position="419"/>
        <end position="451"/>
    </location>
</feature>
<dbReference type="Proteomes" id="UP000583752">
    <property type="component" value="Unassembled WGS sequence"/>
</dbReference>
<dbReference type="InterPro" id="IPR045085">
    <property type="entry name" value="HLD_clamp_pol_III_gamma_tau"/>
</dbReference>
<dbReference type="GO" id="GO:0046872">
    <property type="term" value="F:metal ion binding"/>
    <property type="evidence" value="ECO:0007669"/>
    <property type="project" value="UniProtKB-KW"/>
</dbReference>
<dbReference type="SUPFAM" id="SSF52540">
    <property type="entry name" value="P-loop containing nucleoside triphosphate hydrolases"/>
    <property type="match status" value="1"/>
</dbReference>
<dbReference type="FunFam" id="3.40.50.300:FF:000014">
    <property type="entry name" value="DNA polymerase III subunit gamma/tau"/>
    <property type="match status" value="1"/>
</dbReference>
<dbReference type="Pfam" id="PF13177">
    <property type="entry name" value="DNA_pol3_delta2"/>
    <property type="match status" value="1"/>
</dbReference>
<dbReference type="InterPro" id="IPR050238">
    <property type="entry name" value="DNA_Rep/Repair_Clamp_Loader"/>
</dbReference>
<evidence type="ECO:0000256" key="11">
    <source>
        <dbReference type="RuleBase" id="RU364063"/>
    </source>
</evidence>
<dbReference type="Gene3D" id="3.40.50.300">
    <property type="entry name" value="P-loop containing nucleotide triphosphate hydrolases"/>
    <property type="match status" value="1"/>
</dbReference>
<organism evidence="14 15">
    <name type="scientific">Massilia polaris</name>
    <dbReference type="NCBI Taxonomy" id="2728846"/>
    <lineage>
        <taxon>Bacteria</taxon>
        <taxon>Pseudomonadati</taxon>
        <taxon>Pseudomonadota</taxon>
        <taxon>Betaproteobacteria</taxon>
        <taxon>Burkholderiales</taxon>
        <taxon>Oxalobacteraceae</taxon>
        <taxon>Telluria group</taxon>
        <taxon>Massilia</taxon>
    </lineage>
</organism>
<dbReference type="Gene3D" id="1.20.272.10">
    <property type="match status" value="1"/>
</dbReference>